<reference evidence="2 3" key="1">
    <citation type="journal article" date="2018" name="IMA Fungus">
        <title>IMA Genome-F 9: Draft genome sequence of Annulohypoxylon stygium, Aspergillus mulundensis, Berkeleyomyces basicola (syn. Thielaviopsis basicola), Ceratocystis smalleyi, two Cercospora beticola strains, Coleophoma cylindrospora, Fusarium fracticaudum, Phialophora cf. hyalina, and Morchella septimelata.</title>
        <authorList>
            <person name="Wingfield B.D."/>
            <person name="Bills G.F."/>
            <person name="Dong Y."/>
            <person name="Huang W."/>
            <person name="Nel W.J."/>
            <person name="Swalarsk-Parry B.S."/>
            <person name="Vaghefi N."/>
            <person name="Wilken P.M."/>
            <person name="An Z."/>
            <person name="de Beer Z.W."/>
            <person name="De Vos L."/>
            <person name="Chen L."/>
            <person name="Duong T.A."/>
            <person name="Gao Y."/>
            <person name="Hammerbacher A."/>
            <person name="Kikkert J.R."/>
            <person name="Li Y."/>
            <person name="Li H."/>
            <person name="Li K."/>
            <person name="Li Q."/>
            <person name="Liu X."/>
            <person name="Ma X."/>
            <person name="Naidoo K."/>
            <person name="Pethybridge S.J."/>
            <person name="Sun J."/>
            <person name="Steenkamp E.T."/>
            <person name="van der Nest M.A."/>
            <person name="van Wyk S."/>
            <person name="Wingfield M.J."/>
            <person name="Xiong C."/>
            <person name="Yue Q."/>
            <person name="Zhang X."/>
        </authorList>
    </citation>
    <scope>NUCLEOTIDE SEQUENCE [LARGE SCALE GENOMIC DNA]</scope>
    <source>
        <strain evidence="2 3">BP5796</strain>
    </source>
</reference>
<comment type="caution">
    <text evidence="2">The sequence shown here is derived from an EMBL/GenBank/DDBJ whole genome shotgun (WGS) entry which is preliminary data.</text>
</comment>
<gene>
    <name evidence="2" type="ORF">BP5796_07975</name>
</gene>
<evidence type="ECO:0000313" key="2">
    <source>
        <dbReference type="EMBL" id="RDW71941.1"/>
    </source>
</evidence>
<proteinExistence type="predicted"/>
<dbReference type="AlphaFoldDB" id="A0A3D8RDG8"/>
<name>A0A3D8RDG8_9HELO</name>
<accession>A0A3D8RDG8</accession>
<dbReference type="OrthoDB" id="5377039at2759"/>
<protein>
    <submittedName>
        <fullName evidence="2">Uncharacterized protein</fullName>
    </submittedName>
</protein>
<feature type="compositionally biased region" description="Low complexity" evidence="1">
    <location>
        <begin position="33"/>
        <end position="69"/>
    </location>
</feature>
<evidence type="ECO:0000256" key="1">
    <source>
        <dbReference type="SAM" id="MobiDB-lite"/>
    </source>
</evidence>
<organism evidence="2 3">
    <name type="scientific">Coleophoma crateriformis</name>
    <dbReference type="NCBI Taxonomy" id="565419"/>
    <lineage>
        <taxon>Eukaryota</taxon>
        <taxon>Fungi</taxon>
        <taxon>Dikarya</taxon>
        <taxon>Ascomycota</taxon>
        <taxon>Pezizomycotina</taxon>
        <taxon>Leotiomycetes</taxon>
        <taxon>Helotiales</taxon>
        <taxon>Dermateaceae</taxon>
        <taxon>Coleophoma</taxon>
    </lineage>
</organism>
<dbReference type="EMBL" id="PDLN01000011">
    <property type="protein sequence ID" value="RDW71941.1"/>
    <property type="molecule type" value="Genomic_DNA"/>
</dbReference>
<feature type="region of interest" description="Disordered" evidence="1">
    <location>
        <begin position="1"/>
        <end position="73"/>
    </location>
</feature>
<evidence type="ECO:0000313" key="3">
    <source>
        <dbReference type="Proteomes" id="UP000256328"/>
    </source>
</evidence>
<dbReference type="Proteomes" id="UP000256328">
    <property type="component" value="Unassembled WGS sequence"/>
</dbReference>
<keyword evidence="3" id="KW-1185">Reference proteome</keyword>
<feature type="region of interest" description="Disordered" evidence="1">
    <location>
        <begin position="85"/>
        <end position="104"/>
    </location>
</feature>
<feature type="compositionally biased region" description="Basic and acidic residues" evidence="1">
    <location>
        <begin position="85"/>
        <end position="96"/>
    </location>
</feature>
<sequence>MDDVDLPQNTLQSPPREPPSDQIMAEAPDSPPAEVSNSNNFASASESSSSNQVNGGGSAAKISSGAPGATWNNKKFTEDYHRAEATLVDRDWDATRYGDPLLKS</sequence>